<reference evidence="2 3" key="1">
    <citation type="journal article" date="2020" name="ISME J.">
        <title>Comparative genomics reveals insights into cyanobacterial evolution and habitat adaptation.</title>
        <authorList>
            <person name="Chen M.Y."/>
            <person name="Teng W.K."/>
            <person name="Zhao L."/>
            <person name="Hu C.X."/>
            <person name="Zhou Y.K."/>
            <person name="Han B.P."/>
            <person name="Song L.R."/>
            <person name="Shu W.S."/>
        </authorList>
    </citation>
    <scope>NUCLEOTIDE SEQUENCE [LARGE SCALE GENOMIC DNA]</scope>
    <source>
        <strain evidence="2 3">FACHB-248</strain>
    </source>
</reference>
<feature type="signal peptide" evidence="1">
    <location>
        <begin position="1"/>
        <end position="26"/>
    </location>
</feature>
<comment type="caution">
    <text evidence="2">The sequence shown here is derived from an EMBL/GenBank/DDBJ whole genome shotgun (WGS) entry which is preliminary data.</text>
</comment>
<evidence type="ECO:0008006" key="4">
    <source>
        <dbReference type="Google" id="ProtNLM"/>
    </source>
</evidence>
<organism evidence="2 3">
    <name type="scientific">Scytonema hofmannii FACHB-248</name>
    <dbReference type="NCBI Taxonomy" id="1842502"/>
    <lineage>
        <taxon>Bacteria</taxon>
        <taxon>Bacillati</taxon>
        <taxon>Cyanobacteriota</taxon>
        <taxon>Cyanophyceae</taxon>
        <taxon>Nostocales</taxon>
        <taxon>Scytonemataceae</taxon>
        <taxon>Scytonema</taxon>
    </lineage>
</organism>
<feature type="chain" id="PRO_5047406069" description="Cyanovirin-N domain-containing protein" evidence="1">
    <location>
        <begin position="27"/>
        <end position="94"/>
    </location>
</feature>
<keyword evidence="3" id="KW-1185">Reference proteome</keyword>
<dbReference type="RefSeq" id="WP_144238196.1">
    <property type="nucleotide sequence ID" value="NZ_JACJTA010000069.1"/>
</dbReference>
<gene>
    <name evidence="2" type="ORF">H6G81_24860</name>
</gene>
<evidence type="ECO:0000313" key="2">
    <source>
        <dbReference type="EMBL" id="MBD2607668.1"/>
    </source>
</evidence>
<name>A0ABR8GWA3_9CYAN</name>
<protein>
    <recommendedName>
        <fullName evidence="4">Cyanovirin-N domain-containing protein</fullName>
    </recommendedName>
</protein>
<accession>A0ABR8GWA3</accession>
<dbReference type="InterPro" id="IPR036673">
    <property type="entry name" value="Cyanovirin-N_sf"/>
</dbReference>
<dbReference type="Gene3D" id="2.30.60.10">
    <property type="entry name" value="Cyanovirin-N"/>
    <property type="match status" value="1"/>
</dbReference>
<keyword evidence="1" id="KW-0732">Signal</keyword>
<dbReference type="EMBL" id="JACJTA010000069">
    <property type="protein sequence ID" value="MBD2607668.1"/>
    <property type="molecule type" value="Genomic_DNA"/>
</dbReference>
<proteinExistence type="predicted"/>
<evidence type="ECO:0000256" key="1">
    <source>
        <dbReference type="SAM" id="SignalP"/>
    </source>
</evidence>
<dbReference type="Proteomes" id="UP000660380">
    <property type="component" value="Unassembled WGS sequence"/>
</dbReference>
<sequence>MSYLMKPVILVSSLFAAQIVFAPAFAAPRGSYTQTCIGIQESRYPNGSGGYTDRLSAQCRDRQGRVVNAYLDNYRACQPNTITNDNGRLICRYR</sequence>
<evidence type="ECO:0000313" key="3">
    <source>
        <dbReference type="Proteomes" id="UP000660380"/>
    </source>
</evidence>